<dbReference type="GO" id="GO:0005524">
    <property type="term" value="F:ATP binding"/>
    <property type="evidence" value="ECO:0007669"/>
    <property type="project" value="InterPro"/>
</dbReference>
<reference evidence="2" key="1">
    <citation type="submission" date="2023-10" db="EMBL/GenBank/DDBJ databases">
        <title>Genome assembly of Pristionchus species.</title>
        <authorList>
            <person name="Yoshida K."/>
            <person name="Sommer R.J."/>
        </authorList>
    </citation>
    <scope>NUCLEOTIDE SEQUENCE</scope>
    <source>
        <strain evidence="2">RS5133</strain>
    </source>
</reference>
<gene>
    <name evidence="2" type="ORF">PFISCL1PPCAC_25462</name>
</gene>
<evidence type="ECO:0000313" key="2">
    <source>
        <dbReference type="EMBL" id="GMT34165.1"/>
    </source>
</evidence>
<accession>A0AAV5WU74</accession>
<keyword evidence="3" id="KW-1185">Reference proteome</keyword>
<dbReference type="Gene3D" id="1.10.510.10">
    <property type="entry name" value="Transferase(Phosphotransferase) domain 1"/>
    <property type="match status" value="1"/>
</dbReference>
<proteinExistence type="predicted"/>
<sequence length="80" mass="9075">MTLDKVLALNLPYTWRDVKTMTFDLLQAIEYLHSASIVHGNLNPTCIYCDKNGRLSYKTFPPAEGAHAPLKFAQHQTNLK</sequence>
<dbReference type="AlphaFoldDB" id="A0AAV5WU74"/>
<protein>
    <recommendedName>
        <fullName evidence="1">Protein kinase domain-containing protein</fullName>
    </recommendedName>
</protein>
<dbReference type="EMBL" id="BTSY01000006">
    <property type="protein sequence ID" value="GMT34165.1"/>
    <property type="molecule type" value="Genomic_DNA"/>
</dbReference>
<dbReference type="Proteomes" id="UP001432322">
    <property type="component" value="Unassembled WGS sequence"/>
</dbReference>
<dbReference type="InterPro" id="IPR000719">
    <property type="entry name" value="Prot_kinase_dom"/>
</dbReference>
<evidence type="ECO:0000259" key="1">
    <source>
        <dbReference type="PROSITE" id="PS50011"/>
    </source>
</evidence>
<evidence type="ECO:0000313" key="3">
    <source>
        <dbReference type="Proteomes" id="UP001432322"/>
    </source>
</evidence>
<dbReference type="GO" id="GO:0004672">
    <property type="term" value="F:protein kinase activity"/>
    <property type="evidence" value="ECO:0007669"/>
    <property type="project" value="InterPro"/>
</dbReference>
<dbReference type="PROSITE" id="PS50011">
    <property type="entry name" value="PROTEIN_KINASE_DOM"/>
    <property type="match status" value="1"/>
</dbReference>
<name>A0AAV5WU74_9BILA</name>
<feature type="domain" description="Protein kinase" evidence="1">
    <location>
        <begin position="1"/>
        <end position="80"/>
    </location>
</feature>
<comment type="caution">
    <text evidence="2">The sequence shown here is derived from an EMBL/GenBank/DDBJ whole genome shotgun (WGS) entry which is preliminary data.</text>
</comment>
<organism evidence="2 3">
    <name type="scientific">Pristionchus fissidentatus</name>
    <dbReference type="NCBI Taxonomy" id="1538716"/>
    <lineage>
        <taxon>Eukaryota</taxon>
        <taxon>Metazoa</taxon>
        <taxon>Ecdysozoa</taxon>
        <taxon>Nematoda</taxon>
        <taxon>Chromadorea</taxon>
        <taxon>Rhabditida</taxon>
        <taxon>Rhabditina</taxon>
        <taxon>Diplogasteromorpha</taxon>
        <taxon>Diplogasteroidea</taxon>
        <taxon>Neodiplogasteridae</taxon>
        <taxon>Pristionchus</taxon>
    </lineage>
</organism>
<dbReference type="SUPFAM" id="SSF56112">
    <property type="entry name" value="Protein kinase-like (PK-like)"/>
    <property type="match status" value="1"/>
</dbReference>
<dbReference type="InterPro" id="IPR011009">
    <property type="entry name" value="Kinase-like_dom_sf"/>
</dbReference>